<accession>A0A9J5VYC2</accession>
<keyword evidence="1" id="KW-0812">Transmembrane</keyword>
<evidence type="ECO:0000313" key="3">
    <source>
        <dbReference type="Proteomes" id="UP000824120"/>
    </source>
</evidence>
<evidence type="ECO:0000256" key="1">
    <source>
        <dbReference type="SAM" id="Phobius"/>
    </source>
</evidence>
<keyword evidence="3" id="KW-1185">Reference proteome</keyword>
<gene>
    <name evidence="2" type="ORF">H5410_064804</name>
</gene>
<keyword evidence="1" id="KW-1133">Transmembrane helix</keyword>
<sequence length="92" mass="10844">MCLILFYRLIYFFIASPVVKFLKEHLKKKYCQIGDNFINAIYCDKMVSCVYVQGLERPLLFFSNYKEERLIFLLAKKELANNVCSVKAFNSP</sequence>
<reference evidence="2" key="1">
    <citation type="submission" date="2020-09" db="EMBL/GenBank/DDBJ databases">
        <title>De no assembly of potato wild relative species, Solanum commersonii.</title>
        <authorList>
            <person name="Cho K."/>
        </authorList>
    </citation>
    <scope>NUCLEOTIDE SEQUENCE</scope>
    <source>
        <strain evidence="2">LZ3.2</strain>
        <tissue evidence="2">Leaf</tissue>
    </source>
</reference>
<organism evidence="2 3">
    <name type="scientific">Solanum commersonii</name>
    <name type="common">Commerson's wild potato</name>
    <name type="synonym">Commerson's nightshade</name>
    <dbReference type="NCBI Taxonomy" id="4109"/>
    <lineage>
        <taxon>Eukaryota</taxon>
        <taxon>Viridiplantae</taxon>
        <taxon>Streptophyta</taxon>
        <taxon>Embryophyta</taxon>
        <taxon>Tracheophyta</taxon>
        <taxon>Spermatophyta</taxon>
        <taxon>Magnoliopsida</taxon>
        <taxon>eudicotyledons</taxon>
        <taxon>Gunneridae</taxon>
        <taxon>Pentapetalae</taxon>
        <taxon>asterids</taxon>
        <taxon>lamiids</taxon>
        <taxon>Solanales</taxon>
        <taxon>Solanaceae</taxon>
        <taxon>Solanoideae</taxon>
        <taxon>Solaneae</taxon>
        <taxon>Solanum</taxon>
    </lineage>
</organism>
<name>A0A9J5VYC2_SOLCO</name>
<keyword evidence="1" id="KW-0472">Membrane</keyword>
<proteinExistence type="predicted"/>
<dbReference type="OrthoDB" id="285308at2759"/>
<dbReference type="EMBL" id="JACXVP010000205">
    <property type="protein sequence ID" value="KAG5568184.1"/>
    <property type="molecule type" value="Genomic_DNA"/>
</dbReference>
<dbReference type="Proteomes" id="UP000824120">
    <property type="component" value="Unassembled WGS sequence"/>
</dbReference>
<protein>
    <submittedName>
        <fullName evidence="2">Uncharacterized protein</fullName>
    </submittedName>
</protein>
<dbReference type="AlphaFoldDB" id="A0A9J5VYC2"/>
<comment type="caution">
    <text evidence="2">The sequence shown here is derived from an EMBL/GenBank/DDBJ whole genome shotgun (WGS) entry which is preliminary data.</text>
</comment>
<feature type="transmembrane region" description="Helical" evidence="1">
    <location>
        <begin position="6"/>
        <end position="22"/>
    </location>
</feature>
<evidence type="ECO:0000313" key="2">
    <source>
        <dbReference type="EMBL" id="KAG5568184.1"/>
    </source>
</evidence>